<comment type="caution">
    <text evidence="2">The sequence shown here is derived from an EMBL/GenBank/DDBJ whole genome shotgun (WGS) entry which is preliminary data.</text>
</comment>
<evidence type="ECO:0000313" key="2">
    <source>
        <dbReference type="EMBL" id="MCL7713606.1"/>
    </source>
</evidence>
<evidence type="ECO:0000256" key="1">
    <source>
        <dbReference type="SAM" id="SignalP"/>
    </source>
</evidence>
<dbReference type="RefSeq" id="WP_250061781.1">
    <property type="nucleotide sequence ID" value="NZ_JAIKTS010000001.1"/>
</dbReference>
<dbReference type="Proteomes" id="UP001431235">
    <property type="component" value="Unassembled WGS sequence"/>
</dbReference>
<name>A0ABT0SE67_9GAMM</name>
<organism evidence="2 3">
    <name type="scientific">Stenotrophomonas mori</name>
    <dbReference type="NCBI Taxonomy" id="2871096"/>
    <lineage>
        <taxon>Bacteria</taxon>
        <taxon>Pseudomonadati</taxon>
        <taxon>Pseudomonadota</taxon>
        <taxon>Gammaproteobacteria</taxon>
        <taxon>Lysobacterales</taxon>
        <taxon>Lysobacteraceae</taxon>
        <taxon>Stenotrophomonas</taxon>
    </lineage>
</organism>
<feature type="chain" id="PRO_5045602128" evidence="1">
    <location>
        <begin position="21"/>
        <end position="194"/>
    </location>
</feature>
<dbReference type="Pfam" id="PF11101">
    <property type="entry name" value="DUF2884"/>
    <property type="match status" value="1"/>
</dbReference>
<protein>
    <submittedName>
        <fullName evidence="2">YggN family protein</fullName>
    </submittedName>
</protein>
<keyword evidence="1" id="KW-0732">Signal</keyword>
<reference evidence="2 3" key="1">
    <citation type="submission" date="2021-08" db="EMBL/GenBank/DDBJ databases">
        <title>Novel members of of the genus Stenotrophomonas from differernt environment.</title>
        <authorList>
            <person name="Deng Y."/>
        </authorList>
    </citation>
    <scope>NUCLEOTIDE SEQUENCE [LARGE SCALE GENOMIC DNA]</scope>
    <source>
        <strain evidence="2 3">CPCC 101365</strain>
    </source>
</reference>
<accession>A0ABT0SE67</accession>
<sequence length="194" mass="20662">MNLRAPLLTALLCLPLAACGDRPQNDAGAGETRLGQKVREATDKARQKIAEGNISVSSKGGTKVEIAPNGQLYIDGRAITLDDRQRTLLTQYRGQLVEVAEAGIEIGVQGANLGARAAGEALKGLFSGDTDRIEERVEADAKRLQESAAGICDRLPAMLATQQRLAAAIPEFAPYATLDQDDIDECRKGHLSLP</sequence>
<evidence type="ECO:0000313" key="3">
    <source>
        <dbReference type="Proteomes" id="UP001431235"/>
    </source>
</evidence>
<dbReference type="InterPro" id="IPR021307">
    <property type="entry name" value="DUF2884"/>
</dbReference>
<dbReference type="EMBL" id="JAIKTS010000001">
    <property type="protein sequence ID" value="MCL7713606.1"/>
    <property type="molecule type" value="Genomic_DNA"/>
</dbReference>
<keyword evidence="3" id="KW-1185">Reference proteome</keyword>
<gene>
    <name evidence="2" type="ORF">K5L01_02890</name>
</gene>
<feature type="signal peptide" evidence="1">
    <location>
        <begin position="1"/>
        <end position="20"/>
    </location>
</feature>
<proteinExistence type="predicted"/>